<keyword evidence="1" id="KW-0472">Membrane</keyword>
<dbReference type="AlphaFoldDB" id="A0ABD5IQQ3"/>
<gene>
    <name evidence="2" type="ORF">SJ435_24845</name>
</gene>
<dbReference type="EMBL" id="JAXABG010000028">
    <property type="protein sequence ID" value="MDX7085613.1"/>
    <property type="molecule type" value="Genomic_DNA"/>
</dbReference>
<dbReference type="RefSeq" id="WP_319857922.1">
    <property type="nucleotide sequence ID" value="NZ_JAXABG010000028.1"/>
</dbReference>
<organism evidence="2 3">
    <name type="scientific">Serratia marcescens</name>
    <dbReference type="NCBI Taxonomy" id="615"/>
    <lineage>
        <taxon>Bacteria</taxon>
        <taxon>Pseudomonadati</taxon>
        <taxon>Pseudomonadota</taxon>
        <taxon>Gammaproteobacteria</taxon>
        <taxon>Enterobacterales</taxon>
        <taxon>Yersiniaceae</taxon>
        <taxon>Serratia</taxon>
    </lineage>
</organism>
<feature type="transmembrane region" description="Helical" evidence="1">
    <location>
        <begin position="20"/>
        <end position="45"/>
    </location>
</feature>
<evidence type="ECO:0000256" key="1">
    <source>
        <dbReference type="SAM" id="Phobius"/>
    </source>
</evidence>
<accession>A0ABD5IQQ3</accession>
<name>A0ABD5IQQ3_SERMA</name>
<sequence>MNENYIAYETLVANRDAANWAFWSMIGAWVAGIATFAAVVTTLYIAKMRPKPRIKCEITISAMKRYSWKKGIAIHIANIGIMSINISSIVWHFDGNTTFSQDFEPEGSNLPKKLEHGESAFFFIQNDEEINWGKDVKNFILENNGRIDRLRISVNLGTMDKFFVKPHKSVIKVIKES</sequence>
<evidence type="ECO:0000313" key="3">
    <source>
        <dbReference type="Proteomes" id="UP001275057"/>
    </source>
</evidence>
<keyword evidence="1" id="KW-0812">Transmembrane</keyword>
<comment type="caution">
    <text evidence="2">The sequence shown here is derived from an EMBL/GenBank/DDBJ whole genome shotgun (WGS) entry which is preliminary data.</text>
</comment>
<feature type="transmembrane region" description="Helical" evidence="1">
    <location>
        <begin position="72"/>
        <end position="93"/>
    </location>
</feature>
<keyword evidence="1" id="KW-1133">Transmembrane helix</keyword>
<evidence type="ECO:0000313" key="2">
    <source>
        <dbReference type="EMBL" id="MDX7085613.1"/>
    </source>
</evidence>
<protein>
    <submittedName>
        <fullName evidence="2">Uncharacterized protein</fullName>
    </submittedName>
</protein>
<reference evidence="2 3" key="1">
    <citation type="submission" date="2023-11" db="EMBL/GenBank/DDBJ databases">
        <title>Detection of rare carbapenemases in Enterobacterales - comparison of two colorimetric and two CIM-based carbapenemase assays.</title>
        <authorList>
            <person name="Schaffarczyk L."/>
            <person name="Noster J."/>
            <person name="Stelzer Y."/>
            <person name="Sattler J."/>
            <person name="Gatermann S."/>
            <person name="Hamprecht A."/>
        </authorList>
    </citation>
    <scope>NUCLEOTIDE SEQUENCE [LARGE SCALE GENOMIC DNA]</scope>
    <source>
        <strain evidence="2 3">CIM-Carb-136</strain>
    </source>
</reference>
<proteinExistence type="predicted"/>
<dbReference type="Proteomes" id="UP001275057">
    <property type="component" value="Unassembled WGS sequence"/>
</dbReference>